<comment type="caution">
    <text evidence="5">The sequence shown here is derived from an EMBL/GenBank/DDBJ whole genome shotgun (WGS) entry which is preliminary data.</text>
</comment>
<dbReference type="STRING" id="1661398.A0A482VYW5"/>
<keyword evidence="3" id="KW-0862">Zinc</keyword>
<dbReference type="OrthoDB" id="6742320at2759"/>
<evidence type="ECO:0000313" key="6">
    <source>
        <dbReference type="Proteomes" id="UP000292052"/>
    </source>
</evidence>
<dbReference type="AlphaFoldDB" id="A0A482VYW5"/>
<name>A0A482VYW5_ASBVE</name>
<dbReference type="Pfam" id="PF04500">
    <property type="entry name" value="FLYWCH"/>
    <property type="match status" value="3"/>
</dbReference>
<dbReference type="InterPro" id="IPR007588">
    <property type="entry name" value="Znf_FLYWCH"/>
</dbReference>
<accession>A0A482VYW5</accession>
<evidence type="ECO:0000256" key="2">
    <source>
        <dbReference type="ARBA" id="ARBA00022771"/>
    </source>
</evidence>
<sequence>MQQTVSYLGCAEHKRSGCRGRATIPVGGSLNMLKMTQPHNHPPDVNAEEKDAFVRELKNAVRSHSMEKVTLKKVYETVAEVYMRCCKYQSLGCRGRVILNLDTPNRVVFTQPHNHPKVSIFDKRSEEFSAQLKFACMSGINLPIKTIYDDLARVYPEVAKTKPFNSVECKPKRKRNMPRYIVDGFVFHVNITKGKPRMIYLRCMEYKRLGCHARAVIPSEGSIHDIRLNTPHNHPPDFAAEEKIIFMRIFKFIRNSLTGDLLITQDQVYKFVQMVKDKKLWKCYKSTCTAKCYTNDGKVVLRMGVIYFDRAHKYPKLIMNYYEYTIERTSFERTSWCCGLKKKLKCKARLVTFGSTVKVMNDNHTHEPKYYTIRDHVVSQVVNIIKHYYKWY</sequence>
<proteinExistence type="predicted"/>
<dbReference type="Proteomes" id="UP000292052">
    <property type="component" value="Unassembled WGS sequence"/>
</dbReference>
<dbReference type="Gene3D" id="2.20.25.240">
    <property type="match status" value="5"/>
</dbReference>
<evidence type="ECO:0000313" key="5">
    <source>
        <dbReference type="EMBL" id="RZC37906.1"/>
    </source>
</evidence>
<evidence type="ECO:0000259" key="4">
    <source>
        <dbReference type="Pfam" id="PF04500"/>
    </source>
</evidence>
<gene>
    <name evidence="5" type="ORF">BDFB_011421</name>
</gene>
<feature type="domain" description="FLYWCH-type" evidence="4">
    <location>
        <begin position="175"/>
        <end position="234"/>
    </location>
</feature>
<keyword evidence="6" id="KW-1185">Reference proteome</keyword>
<evidence type="ECO:0000256" key="3">
    <source>
        <dbReference type="ARBA" id="ARBA00022833"/>
    </source>
</evidence>
<dbReference type="GO" id="GO:0008270">
    <property type="term" value="F:zinc ion binding"/>
    <property type="evidence" value="ECO:0007669"/>
    <property type="project" value="UniProtKB-KW"/>
</dbReference>
<organism evidence="5 6">
    <name type="scientific">Asbolus verrucosus</name>
    <name type="common">Desert ironclad beetle</name>
    <dbReference type="NCBI Taxonomy" id="1661398"/>
    <lineage>
        <taxon>Eukaryota</taxon>
        <taxon>Metazoa</taxon>
        <taxon>Ecdysozoa</taxon>
        <taxon>Arthropoda</taxon>
        <taxon>Hexapoda</taxon>
        <taxon>Insecta</taxon>
        <taxon>Pterygota</taxon>
        <taxon>Neoptera</taxon>
        <taxon>Endopterygota</taxon>
        <taxon>Coleoptera</taxon>
        <taxon>Polyphaga</taxon>
        <taxon>Cucujiformia</taxon>
        <taxon>Tenebrionidae</taxon>
        <taxon>Pimeliinae</taxon>
        <taxon>Asbolus</taxon>
    </lineage>
</organism>
<protein>
    <submittedName>
        <fullName evidence="5">FLYWCH domain containing protein</fullName>
    </submittedName>
</protein>
<feature type="domain" description="FLYWCH-type" evidence="4">
    <location>
        <begin position="252"/>
        <end position="301"/>
    </location>
</feature>
<feature type="domain" description="FLYWCH-type" evidence="4">
    <location>
        <begin position="312"/>
        <end position="366"/>
    </location>
</feature>
<reference evidence="5 6" key="1">
    <citation type="submission" date="2017-03" db="EMBL/GenBank/DDBJ databases">
        <title>Genome of the blue death feigning beetle - Asbolus verrucosus.</title>
        <authorList>
            <person name="Rider S.D."/>
        </authorList>
    </citation>
    <scope>NUCLEOTIDE SEQUENCE [LARGE SCALE GENOMIC DNA]</scope>
    <source>
        <strain evidence="5">Butters</strain>
        <tissue evidence="5">Head and leg muscle</tissue>
    </source>
</reference>
<keyword evidence="1" id="KW-0479">Metal-binding</keyword>
<evidence type="ECO:0000256" key="1">
    <source>
        <dbReference type="ARBA" id="ARBA00022723"/>
    </source>
</evidence>
<keyword evidence="2" id="KW-0863">Zinc-finger</keyword>
<dbReference type="EMBL" id="QDEB01048105">
    <property type="protein sequence ID" value="RZC37906.1"/>
    <property type="molecule type" value="Genomic_DNA"/>
</dbReference>